<evidence type="ECO:0000313" key="2">
    <source>
        <dbReference type="RefSeq" id="XP_075076566.1"/>
    </source>
</evidence>
<evidence type="ECO:0000313" key="1">
    <source>
        <dbReference type="Proteomes" id="UP000790787"/>
    </source>
</evidence>
<reference evidence="1" key="1">
    <citation type="journal article" date="2014" name="Nat. Commun.">
        <title>The tobacco genome sequence and its comparison with those of tomato and potato.</title>
        <authorList>
            <person name="Sierro N."/>
            <person name="Battey J.N."/>
            <person name="Ouadi S."/>
            <person name="Bakaher N."/>
            <person name="Bovet L."/>
            <person name="Willig A."/>
            <person name="Goepfert S."/>
            <person name="Peitsch M.C."/>
            <person name="Ivanov N.V."/>
        </authorList>
    </citation>
    <scope>NUCLEOTIDE SEQUENCE [LARGE SCALE GENOMIC DNA]</scope>
</reference>
<organism evidence="1 2">
    <name type="scientific">Nicotiana tabacum</name>
    <name type="common">Common tobacco</name>
    <dbReference type="NCBI Taxonomy" id="4097"/>
    <lineage>
        <taxon>Eukaryota</taxon>
        <taxon>Viridiplantae</taxon>
        <taxon>Streptophyta</taxon>
        <taxon>Embryophyta</taxon>
        <taxon>Tracheophyta</taxon>
        <taxon>Spermatophyta</taxon>
        <taxon>Magnoliopsida</taxon>
        <taxon>eudicotyledons</taxon>
        <taxon>Gunneridae</taxon>
        <taxon>Pentapetalae</taxon>
        <taxon>asterids</taxon>
        <taxon>lamiids</taxon>
        <taxon>Solanales</taxon>
        <taxon>Solanaceae</taxon>
        <taxon>Nicotianoideae</taxon>
        <taxon>Nicotianeae</taxon>
        <taxon>Nicotiana</taxon>
    </lineage>
</organism>
<sequence>MVRGPIIPPWLTEPVVSSLALQSPMRYPTTVPWNYNKIVVIYKRKEIMGEVNGMNQSGKYHNPEELKKLKLNNDKRIYFSRDDFPPEGAAHNKDLLLIAKCEGYYVKRVMLDGGSEIDIFPLSTLQRMEIGTDRIRQNNVCVRAFDGVKRDTIGEIYLILTIGPVDFEVNFQVLDMDTSYNFLLGRPWIHVAEALPSTIHQMVKVEFENKEIVVHGEDEQSIYRDPLVPCLEVREQSEHIVYQAFKIVVADQCEEGATFPQPCLSNASVMVASEMIKQGYKTRKGLGVSLQGITKPITSTANEKFFGVCFQATNADIRWVDERKKNGWVLPEPIPYLTKSFVKPKYVEEEEAFTAEEIEDIYESMKQMLYESHMVQPGEGMSTTEVLMDEEDAGKTAFTIPWRIDCYRVMPFGLKNTGVAYMRAMIAIFHDMMHQQSEVYEDDVIIKSKTHNESSSLGGNPVDDEYQPLNTYFPDKEVNSVEVIPEDTNSWKIFFDGAVNAKGVGIGTILISPTGQHYPAIARLRFFYTNYTVEYGACIMGMNMAMDLDVEELLIMRDSYLIIQQAQGEWKTRDIKLIPYRQHVEDHSKRFKSVEFRYIPRFHNELADALATLASMLLYPGNVHIDLLEIQIRERHGFFTFKVITKKVVVEFVYSNIICRFGIPNTIITNNAENVNSHLMREGHALLISYGTEAVVPAKVEIPSLPIIIEAEIEDDEWVKTRLEQLTMIDEKRMTTICQGQLYQQRMICAYIKKVLPRKFEVGKLVLRRILPHHEEEKGKFAPNRKSPYIIKRVLPRGALYLWDIERNDTEAVVNANAVKKYYV</sequence>
<accession>A0AC58RV02</accession>
<name>A0AC58RV02_TOBAC</name>
<protein>
    <submittedName>
        <fullName evidence="2">Uncharacterized protein LOC107760724</fullName>
    </submittedName>
</protein>
<dbReference type="RefSeq" id="XP_075076566.1">
    <property type="nucleotide sequence ID" value="XM_075220465.1"/>
</dbReference>
<reference evidence="2" key="2">
    <citation type="submission" date="2025-08" db="UniProtKB">
        <authorList>
            <consortium name="RefSeq"/>
        </authorList>
    </citation>
    <scope>IDENTIFICATION</scope>
    <source>
        <tissue evidence="2">Leaf</tissue>
    </source>
</reference>
<gene>
    <name evidence="2" type="primary">LOC107760724</name>
</gene>
<dbReference type="Proteomes" id="UP000790787">
    <property type="component" value="Chromosome 8"/>
</dbReference>
<keyword evidence="1" id="KW-1185">Reference proteome</keyword>
<proteinExistence type="predicted"/>